<dbReference type="NCBIfam" id="TIGR02393">
    <property type="entry name" value="RpoD_Cterm"/>
    <property type="match status" value="1"/>
</dbReference>
<proteinExistence type="inferred from homology"/>
<dbReference type="GO" id="GO:0005737">
    <property type="term" value="C:cytoplasm"/>
    <property type="evidence" value="ECO:0007669"/>
    <property type="project" value="UniProtKB-SubCell"/>
</dbReference>
<dbReference type="InterPro" id="IPR050239">
    <property type="entry name" value="Sigma-70_RNA_pol_init_factors"/>
</dbReference>
<dbReference type="Pfam" id="PF00140">
    <property type="entry name" value="Sigma70_r1_2"/>
    <property type="match status" value="1"/>
</dbReference>
<feature type="region of interest" description="Sigma-70 factor domain-4" evidence="6">
    <location>
        <begin position="315"/>
        <end position="368"/>
    </location>
</feature>
<comment type="function">
    <text evidence="6">Sigma factors are initiation factors that promote the attachment of RNA polymerase to specific initiation sites and are then released. This sigma factor is the primary sigma factor during exponential growth.</text>
</comment>
<dbReference type="Gene3D" id="1.10.601.10">
    <property type="entry name" value="RNA Polymerase Primary Sigma Factor"/>
    <property type="match status" value="2"/>
</dbReference>
<dbReference type="InterPro" id="IPR042189">
    <property type="entry name" value="RNA_pol_sigma_70_r1_1_sf"/>
</dbReference>
<dbReference type="InterPro" id="IPR007630">
    <property type="entry name" value="RNA_pol_sigma70_r4"/>
</dbReference>
<dbReference type="CDD" id="cd06171">
    <property type="entry name" value="Sigma70_r4"/>
    <property type="match status" value="1"/>
</dbReference>
<dbReference type="PANTHER" id="PTHR30603:SF60">
    <property type="entry name" value="RNA POLYMERASE SIGMA FACTOR RPOD"/>
    <property type="match status" value="1"/>
</dbReference>
<dbReference type="Proteomes" id="UP000028525">
    <property type="component" value="Unassembled WGS sequence"/>
</dbReference>
<dbReference type="GO" id="GO:0003677">
    <property type="term" value="F:DNA binding"/>
    <property type="evidence" value="ECO:0007669"/>
    <property type="project" value="UniProtKB-UniRule"/>
</dbReference>
<feature type="short sequence motif" description="Interaction with polymerase core subunit RpoC" evidence="6">
    <location>
        <begin position="171"/>
        <end position="174"/>
    </location>
</feature>
<dbReference type="PANTHER" id="PTHR30603">
    <property type="entry name" value="RNA POLYMERASE SIGMA FACTOR RPO"/>
    <property type="match status" value="1"/>
</dbReference>
<feature type="domain" description="RNA polymerase sigma-70" evidence="8">
    <location>
        <begin position="340"/>
        <end position="366"/>
    </location>
</feature>
<evidence type="ECO:0000256" key="6">
    <source>
        <dbReference type="HAMAP-Rule" id="MF_00963"/>
    </source>
</evidence>
<dbReference type="InterPro" id="IPR036388">
    <property type="entry name" value="WH-like_DNA-bd_sf"/>
</dbReference>
<dbReference type="Gene3D" id="1.10.10.10">
    <property type="entry name" value="Winged helix-like DNA-binding domain superfamily/Winged helix DNA-binding domain"/>
    <property type="match status" value="2"/>
</dbReference>
<protein>
    <recommendedName>
        <fullName evidence="6">RNA polymerase sigma factor SigA</fullName>
    </recommendedName>
</protein>
<dbReference type="FunFam" id="1.10.601.10:FF:000001">
    <property type="entry name" value="RNA polymerase sigma factor SigA"/>
    <property type="match status" value="1"/>
</dbReference>
<dbReference type="Pfam" id="PF04542">
    <property type="entry name" value="Sigma70_r2"/>
    <property type="match status" value="1"/>
</dbReference>
<dbReference type="InterPro" id="IPR013325">
    <property type="entry name" value="RNA_pol_sigma_r2"/>
</dbReference>
<evidence type="ECO:0000256" key="2">
    <source>
        <dbReference type="ARBA" id="ARBA00023015"/>
    </source>
</evidence>
<dbReference type="AlphaFoldDB" id="A0A084JMQ6"/>
<dbReference type="GO" id="GO:0006352">
    <property type="term" value="P:DNA-templated transcription initiation"/>
    <property type="evidence" value="ECO:0007669"/>
    <property type="project" value="UniProtKB-UniRule"/>
</dbReference>
<keyword evidence="10" id="KW-1185">Reference proteome</keyword>
<keyword evidence="4 6" id="KW-0238">DNA-binding</keyword>
<dbReference type="HAMAP" id="MF_00963">
    <property type="entry name" value="Sigma70_RpoD_SigA"/>
    <property type="match status" value="1"/>
</dbReference>
<dbReference type="RefSeq" id="WP_038280540.1">
    <property type="nucleotide sequence ID" value="NZ_JPME01000012.1"/>
</dbReference>
<dbReference type="OrthoDB" id="9809557at2"/>
<dbReference type="PROSITE" id="PS00716">
    <property type="entry name" value="SIGMA70_2"/>
    <property type="match status" value="1"/>
</dbReference>
<dbReference type="InterPro" id="IPR014284">
    <property type="entry name" value="RNA_pol_sigma-70_dom"/>
</dbReference>
<comment type="subunit">
    <text evidence="6">Interacts transiently with the RNA polymerase catalytic core.</text>
</comment>
<keyword evidence="3 6" id="KW-0731">Sigma factor</keyword>
<dbReference type="PRINTS" id="PR00046">
    <property type="entry name" value="SIGMA70FCT"/>
</dbReference>
<evidence type="ECO:0000259" key="8">
    <source>
        <dbReference type="PROSITE" id="PS00716"/>
    </source>
</evidence>
<feature type="domain" description="RNA polymerase sigma-70" evidence="7">
    <location>
        <begin position="171"/>
        <end position="184"/>
    </location>
</feature>
<feature type="region of interest" description="Sigma-70 factor domain-2" evidence="6">
    <location>
        <begin position="147"/>
        <end position="217"/>
    </location>
</feature>
<dbReference type="GO" id="GO:0016987">
    <property type="term" value="F:sigma factor activity"/>
    <property type="evidence" value="ECO:0007669"/>
    <property type="project" value="UniProtKB-UniRule"/>
</dbReference>
<dbReference type="Gene3D" id="1.10.220.120">
    <property type="entry name" value="Sigma-70 factor, region 1.1"/>
    <property type="match status" value="1"/>
</dbReference>
<dbReference type="EMBL" id="JPME01000012">
    <property type="protein sequence ID" value="KEZ90240.1"/>
    <property type="molecule type" value="Genomic_DNA"/>
</dbReference>
<sequence length="379" mass="43279">MEKDNFLDKLGKLVELAKTKHNALDVTEINNFFMGEELTTEQMDQIYTYLENRGVDVIPVIDDSVLTDDVLMSDDLLLDDDLDDGFKEMDEEDIDLDAIDLLEGIGTEDPVRMYLKEIGTVPLLNAEEELRLAKRKADGDDDAKERLIEANLRLVVSIAKRYTGRGMSFLDLVQEGNLGLIKGVEKFDYTKGYKLSTYATWWIRQSVTRALADQARTIRVPVHMVETINKMSKMQRKLTLELGYEPSVSELAEALDMTEDKVMEIMQIAREPASLETPIGEEDDSNLGDFVADNNVVTPEGNVESVMLREHIDALLGDLKERERQVIVLRFGLEDGHPRTLEEVGKEFNVTRERIRQIEAKALRKLRNPVRSKRIRDFL</sequence>
<dbReference type="InterPro" id="IPR009042">
    <property type="entry name" value="RNA_pol_sigma70_r1_2"/>
</dbReference>
<comment type="similarity">
    <text evidence="6">Belongs to the sigma-70 factor family. RpoD/SigA subfamily.</text>
</comment>
<dbReference type="InterPro" id="IPR028630">
    <property type="entry name" value="Sigma70_RpoD"/>
</dbReference>
<reference evidence="9 10" key="1">
    <citation type="submission" date="2014-07" db="EMBL/GenBank/DDBJ databases">
        <title>Draft genome of Clostridium celerecrescens 152B isolated from sediments associated with methane hydrate from Krishna Godavari basin.</title>
        <authorList>
            <person name="Honkalas V.S."/>
            <person name="Dabir A.P."/>
            <person name="Arora P."/>
            <person name="Dhakephalkar P.K."/>
        </authorList>
    </citation>
    <scope>NUCLEOTIDE SEQUENCE [LARGE SCALE GENOMIC DNA]</scope>
    <source>
        <strain evidence="9 10">152B</strain>
    </source>
</reference>
<dbReference type="Pfam" id="PF04545">
    <property type="entry name" value="Sigma70_r4"/>
    <property type="match status" value="1"/>
</dbReference>
<keyword evidence="1 6" id="KW-0963">Cytoplasm</keyword>
<feature type="region of interest" description="Sigma-70 factor domain-3" evidence="6">
    <location>
        <begin position="226"/>
        <end position="302"/>
    </location>
</feature>
<evidence type="ECO:0000256" key="5">
    <source>
        <dbReference type="ARBA" id="ARBA00023163"/>
    </source>
</evidence>
<accession>A0A084JMQ6</accession>
<dbReference type="Pfam" id="PF04539">
    <property type="entry name" value="Sigma70_r3"/>
    <property type="match status" value="1"/>
</dbReference>
<evidence type="ECO:0000256" key="3">
    <source>
        <dbReference type="ARBA" id="ARBA00023082"/>
    </source>
</evidence>
<organism evidence="9 10">
    <name type="scientific">Lacrimispora celerecrescens</name>
    <dbReference type="NCBI Taxonomy" id="29354"/>
    <lineage>
        <taxon>Bacteria</taxon>
        <taxon>Bacillati</taxon>
        <taxon>Bacillota</taxon>
        <taxon>Clostridia</taxon>
        <taxon>Lachnospirales</taxon>
        <taxon>Lachnospiraceae</taxon>
        <taxon>Lacrimispora</taxon>
    </lineage>
</organism>
<dbReference type="InterPro" id="IPR007624">
    <property type="entry name" value="RNA_pol_sigma70_r3"/>
</dbReference>
<dbReference type="InterPro" id="IPR000943">
    <property type="entry name" value="RNA_pol_sigma70"/>
</dbReference>
<evidence type="ECO:0000256" key="1">
    <source>
        <dbReference type="ARBA" id="ARBA00022490"/>
    </source>
</evidence>
<dbReference type="PROSITE" id="PS00715">
    <property type="entry name" value="SIGMA70_1"/>
    <property type="match status" value="1"/>
</dbReference>
<evidence type="ECO:0000313" key="10">
    <source>
        <dbReference type="Proteomes" id="UP000028525"/>
    </source>
</evidence>
<evidence type="ECO:0000256" key="4">
    <source>
        <dbReference type="ARBA" id="ARBA00023125"/>
    </source>
</evidence>
<dbReference type="SUPFAM" id="SSF88946">
    <property type="entry name" value="Sigma2 domain of RNA polymerase sigma factors"/>
    <property type="match status" value="1"/>
</dbReference>
<dbReference type="InterPro" id="IPR007627">
    <property type="entry name" value="RNA_pol_sigma70_r2"/>
</dbReference>
<evidence type="ECO:0000259" key="7">
    <source>
        <dbReference type="PROSITE" id="PS00715"/>
    </source>
</evidence>
<keyword evidence="2 6" id="KW-0805">Transcription regulation</keyword>
<feature type="DNA-binding region" description="H-T-H motif" evidence="6">
    <location>
        <begin position="341"/>
        <end position="360"/>
    </location>
</feature>
<dbReference type="InterPro" id="IPR007127">
    <property type="entry name" value="RNA_pol_sigma_70_r1_1"/>
</dbReference>
<name>A0A084JMQ6_9FIRM</name>
<dbReference type="InterPro" id="IPR012760">
    <property type="entry name" value="RNA_pol_sigma_RpoD_C"/>
</dbReference>
<dbReference type="InterPro" id="IPR013324">
    <property type="entry name" value="RNA_pol_sigma_r3/r4-like"/>
</dbReference>
<dbReference type="STRING" id="29354.IO98_09755"/>
<comment type="subcellular location">
    <subcellularLocation>
        <location evidence="6">Cytoplasm</location>
    </subcellularLocation>
</comment>
<evidence type="ECO:0000313" key="9">
    <source>
        <dbReference type="EMBL" id="KEZ90240.1"/>
    </source>
</evidence>
<dbReference type="Pfam" id="PF03979">
    <property type="entry name" value="Sigma70_r1_1"/>
    <property type="match status" value="1"/>
</dbReference>
<dbReference type="NCBIfam" id="TIGR02937">
    <property type="entry name" value="sigma70-ECF"/>
    <property type="match status" value="1"/>
</dbReference>
<comment type="caution">
    <text evidence="9">The sequence shown here is derived from an EMBL/GenBank/DDBJ whole genome shotgun (WGS) entry which is preliminary data.</text>
</comment>
<dbReference type="SUPFAM" id="SSF88659">
    <property type="entry name" value="Sigma3 and sigma4 domains of RNA polymerase sigma factors"/>
    <property type="match status" value="2"/>
</dbReference>
<gene>
    <name evidence="6" type="primary">sigA</name>
    <name evidence="9" type="ORF">IO98_09755</name>
</gene>
<keyword evidence="5 6" id="KW-0804">Transcription</keyword>